<feature type="compositionally biased region" description="Basic residues" evidence="2">
    <location>
        <begin position="1"/>
        <end position="10"/>
    </location>
</feature>
<feature type="compositionally biased region" description="Low complexity" evidence="2">
    <location>
        <begin position="179"/>
        <end position="193"/>
    </location>
</feature>
<gene>
    <name evidence="4" type="ORF">CLV79_101224</name>
    <name evidence="5" type="ORF">LOS8367_00862</name>
</gene>
<feature type="compositionally biased region" description="Basic and acidic residues" evidence="2">
    <location>
        <begin position="18"/>
        <end position="31"/>
    </location>
</feature>
<evidence type="ECO:0000313" key="7">
    <source>
        <dbReference type="Proteomes" id="UP000240624"/>
    </source>
</evidence>
<dbReference type="AlphaFoldDB" id="A0A1X6YNQ1"/>
<protein>
    <submittedName>
        <fullName evidence="5">Mitochondrial inner membrane protein</fullName>
    </submittedName>
</protein>
<evidence type="ECO:0000313" key="4">
    <source>
        <dbReference type="EMBL" id="PSK88388.1"/>
    </source>
</evidence>
<dbReference type="Proteomes" id="UP000240624">
    <property type="component" value="Unassembled WGS sequence"/>
</dbReference>
<evidence type="ECO:0000256" key="2">
    <source>
        <dbReference type="SAM" id="MobiDB-lite"/>
    </source>
</evidence>
<sequence length="520" mass="53139">MRRRTGRARVCKCCGGTDKSDAIGDGRDRVLARKTTGTPGRPAGAKTGAAPRSGETDREKSAATPGEATSATPGSGTVQGGATPPKTNPAPETGKTATPAKESDTPSAPRQASAAVDLGTTSRPAATTAGSMPAVTRSPRAAGADKPTEETTEKAATAAEKAPKTGDPASVRTSEARDPATATPATPQTTAPPSRASGFGAGLLGGLIAAALGLGAGWIWLNNSQRGEEFEARLATIEGEIAPLADGLDGLRAQSETGLSELGKRLDGVETGLTEMNTRIETLETRLTEAEASAGPDGTLAREAVARWQSEVDALRADLEAQAQEIAGMAEQAAQQVATAGRTAEQIEAEAAAVAARARARATLAEIEAALETGEPYPALIEELQATSPTEIPQGLSAPAAEGVASRSELIEAFPEPARAALARARREGLSGEEGGRVAGFFRDTLQLRSTAPVEGETTDAVLSRAEAALRDGRLQAALDEIAALPEPVREALSDWIAPARTRAEALAAADTLSQSLTEN</sequence>
<keyword evidence="1" id="KW-0175">Coiled coil</keyword>
<dbReference type="EMBL" id="PYGB01000001">
    <property type="protein sequence ID" value="PSK88388.1"/>
    <property type="molecule type" value="Genomic_DNA"/>
</dbReference>
<feature type="coiled-coil region" evidence="1">
    <location>
        <begin position="273"/>
        <end position="350"/>
    </location>
</feature>
<evidence type="ECO:0000313" key="5">
    <source>
        <dbReference type="EMBL" id="SLN26027.1"/>
    </source>
</evidence>
<feature type="compositionally biased region" description="Polar residues" evidence="2">
    <location>
        <begin position="67"/>
        <end position="76"/>
    </location>
</feature>
<proteinExistence type="predicted"/>
<keyword evidence="3" id="KW-1133">Transmembrane helix</keyword>
<evidence type="ECO:0000256" key="1">
    <source>
        <dbReference type="SAM" id="Coils"/>
    </source>
</evidence>
<keyword evidence="3" id="KW-0472">Membrane</keyword>
<dbReference type="Gene3D" id="1.10.287.1490">
    <property type="match status" value="1"/>
</dbReference>
<feature type="compositionally biased region" description="Polar residues" evidence="2">
    <location>
        <begin position="119"/>
        <end position="130"/>
    </location>
</feature>
<reference evidence="5 6" key="1">
    <citation type="submission" date="2017-03" db="EMBL/GenBank/DDBJ databases">
        <authorList>
            <person name="Afonso C.L."/>
            <person name="Miller P.J."/>
            <person name="Scott M.A."/>
            <person name="Spackman E."/>
            <person name="Goraichik I."/>
            <person name="Dimitrov K.M."/>
            <person name="Suarez D.L."/>
            <person name="Swayne D.E."/>
        </authorList>
    </citation>
    <scope>NUCLEOTIDE SEQUENCE [LARGE SCALE GENOMIC DNA]</scope>
    <source>
        <strain evidence="5 6">CECT 8367</strain>
    </source>
</reference>
<dbReference type="EMBL" id="FWFY01000002">
    <property type="protein sequence ID" value="SLN26027.1"/>
    <property type="molecule type" value="Genomic_DNA"/>
</dbReference>
<keyword evidence="7" id="KW-1185">Reference proteome</keyword>
<keyword evidence="3" id="KW-0812">Transmembrane</keyword>
<feature type="transmembrane region" description="Helical" evidence="3">
    <location>
        <begin position="199"/>
        <end position="221"/>
    </location>
</feature>
<evidence type="ECO:0000313" key="6">
    <source>
        <dbReference type="Proteomes" id="UP000193495"/>
    </source>
</evidence>
<feature type="region of interest" description="Disordered" evidence="2">
    <location>
        <begin position="1"/>
        <end position="197"/>
    </location>
</feature>
<name>A0A1X6YNQ1_9RHOB</name>
<evidence type="ECO:0000256" key="3">
    <source>
        <dbReference type="SAM" id="Phobius"/>
    </source>
</evidence>
<accession>A0A1X6YNQ1</accession>
<organism evidence="5 6">
    <name type="scientific">Limimaricola soesokkakensis</name>
    <dbReference type="NCBI Taxonomy" id="1343159"/>
    <lineage>
        <taxon>Bacteria</taxon>
        <taxon>Pseudomonadati</taxon>
        <taxon>Pseudomonadota</taxon>
        <taxon>Alphaproteobacteria</taxon>
        <taxon>Rhodobacterales</taxon>
        <taxon>Paracoccaceae</taxon>
        <taxon>Limimaricola</taxon>
    </lineage>
</organism>
<reference evidence="4 7" key="2">
    <citation type="submission" date="2018-03" db="EMBL/GenBank/DDBJ databases">
        <title>Genomic Encyclopedia of Archaeal and Bacterial Type Strains, Phase II (KMG-II): from individual species to whole genera.</title>
        <authorList>
            <person name="Goeker M."/>
        </authorList>
    </citation>
    <scope>NUCLEOTIDE SEQUENCE [LARGE SCALE GENOMIC DNA]</scope>
    <source>
        <strain evidence="4 7">DSM 29956</strain>
    </source>
</reference>
<dbReference type="Proteomes" id="UP000193495">
    <property type="component" value="Unassembled WGS sequence"/>
</dbReference>